<dbReference type="AlphaFoldDB" id="A0A2S7UWB1"/>
<sequence>MPKNLKFNKKVLINVTLLFFVCLSLIAFGALRVSYTQPIVLSDAKLIHIKEGDSLNSICHRLTQDNFINDCIGVKVLSKIDSRIGQIKKGVYALTPNTPLNEFVANLNEGKEQQFPFTLLEGENIYQVLTKLNSTVFLDNDLESDSLEEVSTKLSLATNTPEGWLYPDTYYYSAYTKASALLSRAVVKQKEVLTQLWQQKQSDLLVKTPYEALILASIVEKESSLASERKLIASVFHNRLVKRMRLQTDPTVIYGVWDEYKGDITRKHLKQKTPYNTYRINGLPPTPIANPSRASIEAVLNPAVSDYYYFVASGTGGHVFNSTLAEHNKSVQDYLKQMKLQKKNRLEKGSNE</sequence>
<evidence type="ECO:0000256" key="6">
    <source>
        <dbReference type="ARBA" id="ARBA00023316"/>
    </source>
</evidence>
<dbReference type="HAMAP" id="MF_02065">
    <property type="entry name" value="MltG"/>
    <property type="match status" value="1"/>
</dbReference>
<dbReference type="Pfam" id="PF02618">
    <property type="entry name" value="YceG"/>
    <property type="match status" value="1"/>
</dbReference>
<dbReference type="FunFam" id="3.30.160.60:FF:000242">
    <property type="entry name" value="Endolytic murein transglycosylase"/>
    <property type="match status" value="1"/>
</dbReference>
<dbReference type="CDD" id="cd08010">
    <property type="entry name" value="MltG_like"/>
    <property type="match status" value="1"/>
</dbReference>
<keyword evidence="4 7" id="KW-0472">Membrane</keyword>
<dbReference type="GO" id="GO:0005886">
    <property type="term" value="C:plasma membrane"/>
    <property type="evidence" value="ECO:0007669"/>
    <property type="project" value="UniProtKB-SubCell"/>
</dbReference>
<keyword evidence="7" id="KW-0997">Cell inner membrane</keyword>
<gene>
    <name evidence="7" type="primary">mltG</name>
    <name evidence="8" type="ORF">BTO11_10520</name>
</gene>
<name>A0A2S7UWB1_9GAMM</name>
<dbReference type="NCBIfam" id="TIGR00247">
    <property type="entry name" value="endolytic transglycosylase MltG"/>
    <property type="match status" value="1"/>
</dbReference>
<dbReference type="Gene3D" id="3.30.160.60">
    <property type="entry name" value="Classic Zinc Finger"/>
    <property type="match status" value="1"/>
</dbReference>
<dbReference type="PANTHER" id="PTHR30518">
    <property type="entry name" value="ENDOLYTIC MUREIN TRANSGLYCOSYLASE"/>
    <property type="match status" value="1"/>
</dbReference>
<keyword evidence="2 7" id="KW-0812">Transmembrane</keyword>
<feature type="transmembrane region" description="Helical" evidence="7">
    <location>
        <begin position="12"/>
        <end position="31"/>
    </location>
</feature>
<dbReference type="Proteomes" id="UP000239007">
    <property type="component" value="Unassembled WGS sequence"/>
</dbReference>
<dbReference type="GO" id="GO:0008932">
    <property type="term" value="F:lytic endotransglycosylase activity"/>
    <property type="evidence" value="ECO:0007669"/>
    <property type="project" value="UniProtKB-UniRule"/>
</dbReference>
<comment type="subcellular location">
    <subcellularLocation>
        <location evidence="7">Cell inner membrane</location>
        <topology evidence="7">Single-pass membrane protein</topology>
    </subcellularLocation>
</comment>
<keyword evidence="6 7" id="KW-0961">Cell wall biogenesis/degradation</keyword>
<evidence type="ECO:0000313" key="9">
    <source>
        <dbReference type="Proteomes" id="UP000239007"/>
    </source>
</evidence>
<evidence type="ECO:0000256" key="3">
    <source>
        <dbReference type="ARBA" id="ARBA00022989"/>
    </source>
</evidence>
<evidence type="ECO:0000256" key="7">
    <source>
        <dbReference type="HAMAP-Rule" id="MF_02065"/>
    </source>
</evidence>
<dbReference type="EMBL" id="MSCH01000003">
    <property type="protein sequence ID" value="PQJ54038.1"/>
    <property type="molecule type" value="Genomic_DNA"/>
</dbReference>
<evidence type="ECO:0000256" key="5">
    <source>
        <dbReference type="ARBA" id="ARBA00023239"/>
    </source>
</evidence>
<evidence type="ECO:0000313" key="8">
    <source>
        <dbReference type="EMBL" id="PQJ54038.1"/>
    </source>
</evidence>
<accession>A0A2S7UWB1</accession>
<keyword evidence="1 7" id="KW-1003">Cell membrane</keyword>
<feature type="site" description="Important for catalytic activity" evidence="7">
    <location>
        <position position="222"/>
    </location>
</feature>
<evidence type="ECO:0000256" key="4">
    <source>
        <dbReference type="ARBA" id="ARBA00023136"/>
    </source>
</evidence>
<dbReference type="PANTHER" id="PTHR30518:SF2">
    <property type="entry name" value="ENDOLYTIC MUREIN TRANSGLYCOSYLASE"/>
    <property type="match status" value="1"/>
</dbReference>
<keyword evidence="5 7" id="KW-0456">Lyase</keyword>
<dbReference type="OrthoDB" id="9814591at2"/>
<keyword evidence="3 7" id="KW-1133">Transmembrane helix</keyword>
<dbReference type="RefSeq" id="WP_105052549.1">
    <property type="nucleotide sequence ID" value="NZ_BMYG01000007.1"/>
</dbReference>
<reference evidence="8 9" key="1">
    <citation type="submission" date="2016-12" db="EMBL/GenBank/DDBJ databases">
        <title>Diversity of luminous bacteria.</title>
        <authorList>
            <person name="Yoshizawa S."/>
            <person name="Kogure K."/>
        </authorList>
    </citation>
    <scope>NUCLEOTIDE SEQUENCE [LARGE SCALE GENOMIC DNA]</scope>
    <source>
        <strain evidence="8 9">SA4-48</strain>
    </source>
</reference>
<comment type="catalytic activity">
    <reaction evidence="7">
        <text>a peptidoglycan chain = a peptidoglycan chain with N-acetyl-1,6-anhydromuramyl-[peptide] at the reducing end + a peptidoglycan chain with N-acetylglucosamine at the non-reducing end.</text>
        <dbReference type="EC" id="4.2.2.29"/>
    </reaction>
</comment>
<comment type="similarity">
    <text evidence="7">Belongs to the transglycosylase MltG family.</text>
</comment>
<dbReference type="GO" id="GO:0071555">
    <property type="term" value="P:cell wall organization"/>
    <property type="evidence" value="ECO:0007669"/>
    <property type="project" value="UniProtKB-KW"/>
</dbReference>
<comment type="function">
    <text evidence="7">Functions as a peptidoglycan terminase that cleaves nascent peptidoglycan strands endolytically to terminate their elongation.</text>
</comment>
<dbReference type="EC" id="4.2.2.29" evidence="7"/>
<dbReference type="GO" id="GO:0009252">
    <property type="term" value="P:peptidoglycan biosynthetic process"/>
    <property type="evidence" value="ECO:0007669"/>
    <property type="project" value="UniProtKB-UniRule"/>
</dbReference>
<dbReference type="InterPro" id="IPR003770">
    <property type="entry name" value="MLTG-like"/>
</dbReference>
<evidence type="ECO:0000256" key="1">
    <source>
        <dbReference type="ARBA" id="ARBA00022475"/>
    </source>
</evidence>
<dbReference type="Gene3D" id="3.30.1490.480">
    <property type="entry name" value="Endolytic murein transglycosylase"/>
    <property type="match status" value="1"/>
</dbReference>
<organism evidence="8 9">
    <name type="scientific">Psychrosphaera saromensis</name>
    <dbReference type="NCBI Taxonomy" id="716813"/>
    <lineage>
        <taxon>Bacteria</taxon>
        <taxon>Pseudomonadati</taxon>
        <taxon>Pseudomonadota</taxon>
        <taxon>Gammaproteobacteria</taxon>
        <taxon>Alteromonadales</taxon>
        <taxon>Pseudoalteromonadaceae</taxon>
        <taxon>Psychrosphaera</taxon>
    </lineage>
</organism>
<protein>
    <recommendedName>
        <fullName evidence="7">Endolytic murein transglycosylase</fullName>
        <ecNumber evidence="7">4.2.2.29</ecNumber>
    </recommendedName>
    <alternativeName>
        <fullName evidence="7">Peptidoglycan lytic transglycosylase</fullName>
    </alternativeName>
    <alternativeName>
        <fullName evidence="7">Peptidoglycan polymerization terminase</fullName>
    </alternativeName>
</protein>
<keyword evidence="9" id="KW-1185">Reference proteome</keyword>
<comment type="caution">
    <text evidence="8">The sequence shown here is derived from an EMBL/GenBank/DDBJ whole genome shotgun (WGS) entry which is preliminary data.</text>
</comment>
<evidence type="ECO:0000256" key="2">
    <source>
        <dbReference type="ARBA" id="ARBA00022692"/>
    </source>
</evidence>
<proteinExistence type="inferred from homology"/>